<reference evidence="5 6" key="1">
    <citation type="submission" date="2016-10" db="EMBL/GenBank/DDBJ databases">
        <authorList>
            <person name="de Groot N.N."/>
        </authorList>
    </citation>
    <scope>NUCLEOTIDE SEQUENCE [LARGE SCALE GENOMIC DNA]</scope>
    <source>
        <strain evidence="5 6">Nm1</strain>
    </source>
</reference>
<name>A0A1H3NY47_9PROT</name>
<dbReference type="RefSeq" id="WP_090415704.1">
    <property type="nucleotide sequence ID" value="NZ_FNOY01000083.1"/>
</dbReference>
<dbReference type="InterPro" id="IPR058038">
    <property type="entry name" value="BREX_BrxC_wHTH"/>
</dbReference>
<dbReference type="SUPFAM" id="SSF52540">
    <property type="entry name" value="P-loop containing nucleoside triphosphate hydrolases"/>
    <property type="match status" value="1"/>
</dbReference>
<dbReference type="NCBIfam" id="NF033441">
    <property type="entry name" value="BREX_BrxC"/>
    <property type="match status" value="1"/>
</dbReference>
<gene>
    <name evidence="5" type="ORF">SAMN05421881_10834</name>
</gene>
<dbReference type="Pfam" id="PF25796">
    <property type="entry name" value="BREX_BrxC_4th"/>
    <property type="match status" value="1"/>
</dbReference>
<protein>
    <recommendedName>
        <fullName evidence="7">BREX system P-loop protein BrxC</fullName>
    </recommendedName>
</protein>
<feature type="coiled-coil region" evidence="1">
    <location>
        <begin position="537"/>
        <end position="564"/>
    </location>
</feature>
<evidence type="ECO:0000256" key="1">
    <source>
        <dbReference type="SAM" id="Coils"/>
    </source>
</evidence>
<dbReference type="Pfam" id="PF25791">
    <property type="entry name" value="WHD_BREX_BrxC"/>
    <property type="match status" value="1"/>
</dbReference>
<evidence type="ECO:0000259" key="2">
    <source>
        <dbReference type="Pfam" id="PF25791"/>
    </source>
</evidence>
<dbReference type="InterPro" id="IPR027417">
    <property type="entry name" value="P-loop_NTPase"/>
</dbReference>
<dbReference type="STRING" id="44576.SAMN05421881_10834"/>
<accession>A0A1H3NY47</accession>
<feature type="domain" description="Probable ATP-binding protein BrxC 4th six-stranded beta-sheet" evidence="4">
    <location>
        <begin position="554"/>
        <end position="731"/>
    </location>
</feature>
<proteinExistence type="predicted"/>
<dbReference type="InterPro" id="IPR047679">
    <property type="entry name" value="BREX_BrxC"/>
</dbReference>
<evidence type="ECO:0008006" key="7">
    <source>
        <dbReference type="Google" id="ProtNLM"/>
    </source>
</evidence>
<feature type="domain" description="Probable ATP-binding protein BrxC winged helix-turn-helix" evidence="2">
    <location>
        <begin position="747"/>
        <end position="841"/>
    </location>
</feature>
<evidence type="ECO:0000313" key="5">
    <source>
        <dbReference type="EMBL" id="SDY93623.1"/>
    </source>
</evidence>
<dbReference type="InterPro" id="IPR058036">
    <property type="entry name" value="BREX_BrxC_4th"/>
</dbReference>
<dbReference type="Pfam" id="PF25792">
    <property type="entry name" value="BREX_BrxC_helical"/>
    <property type="match status" value="1"/>
</dbReference>
<evidence type="ECO:0000259" key="4">
    <source>
        <dbReference type="Pfam" id="PF25796"/>
    </source>
</evidence>
<feature type="domain" description="Probable ATP-binding protein BrxC alpha-helical" evidence="3">
    <location>
        <begin position="865"/>
        <end position="985"/>
    </location>
</feature>
<dbReference type="EMBL" id="FNOY01000083">
    <property type="protein sequence ID" value="SDY93623.1"/>
    <property type="molecule type" value="Genomic_DNA"/>
</dbReference>
<dbReference type="Proteomes" id="UP000198640">
    <property type="component" value="Unassembled WGS sequence"/>
</dbReference>
<evidence type="ECO:0000259" key="3">
    <source>
        <dbReference type="Pfam" id="PF25792"/>
    </source>
</evidence>
<sequence>MTLRHIFCKPVDRPIEGVIKADDEASLRLEIEEYVLTNEVEKRLEAFLDAYNNYQGANGVWVSGFFGSGKSHLLKMLALLLENRPVDGTLALELFLPKCGSNEILRSDLKRAAAIPSKSILFNIDQKADVISKTQIDALLAVFVKVFDEMCGYYGKHGHIAQFERDLDSRGLYEQFKSAYAAAAGRIWQKGREQALLEGQNIAKAYAQVTGGDESQATGMLDKYRSQYRVSIEDFAEQVHAYIERQSPGFRLNFFVDEVGQYIADNTKLMTNLQTLAESLATKCRGRAWIIVTAQEDMGMVVGEMGKQQGNDFSKIQARFANRMKLTSADVAEVIRKRLLLKNDEGVRQLSVLYHAQSNNFKTLFDFAEGSVTYRNFQDRDHFIHSYPFIPYQFALFQSAIQNLSQHNAFEGKHSSVGERSMLGVFQQVAIQIGDHEVGQLATFDLMFEGIRTALKSNIQKAIIQAENHLDGPFALQLLKTLFLVKYVKEFKPTVRNLCVLMLEGFNQDLPALRKRVEAALSLLEQQTYVQRNGELYEYLTDEEKDVEQEIKNTEVESAEVAAELEKIIFDHVIKLRKIRYDASSSGIQGQDYPFSKRLDDRLHGREYELAIHVISPFHEHAENEQMIRTSSTYNIDALFILLPADERLVRDMLMYKRTEKFIRQNISITQQEAVKRILTDKGFQNRERYADLQQRVKVLVSKAKLFVAGADIEIGSEDAQTRVLRGFHELISRAYPNLRMLRGIAYTENDIAQYLKHSQQELFGNDAASLAESEQELLAFIQSNNRSGVRTTLKNLLETFERKPYGWYYAAVLCTLANLCARGKVEVRVDGNLLEEDELERALRNTHGHGNVVLEPQVEFSASQVRALKAFFEDFFDAPPRASEAKALGKETGAAFQELMYQLTPLAAQVSQYPFLNALTPVLEKLKELTGKPYTWYLTELTRQEDALLDMKEQTIDPIRKFMVGGQKVIFDEARSFVQSQEPNFAYIEGEGATLLVANLKDPACFKGNKIQQMKNQLDLLKTNISEKVKQVRICAVETLTVLQDRMQAMDEYQKLPDIRQAELNKPYQDLMEHVEQQHLIAVINDRLRYFEDQGYQKLLARMVEMATPAPVPPVSYDHSKPMPDSKDEIRESKIQYIHYRQVRVTYDKAWLADEGDVDCYLESLRKALLEEIRKGKRIQI</sequence>
<organism evidence="5 6">
    <name type="scientific">Nitrosomonas halophila</name>
    <dbReference type="NCBI Taxonomy" id="44576"/>
    <lineage>
        <taxon>Bacteria</taxon>
        <taxon>Pseudomonadati</taxon>
        <taxon>Pseudomonadota</taxon>
        <taxon>Betaproteobacteria</taxon>
        <taxon>Nitrosomonadales</taxon>
        <taxon>Nitrosomonadaceae</taxon>
        <taxon>Nitrosomonas</taxon>
    </lineage>
</organism>
<evidence type="ECO:0000313" key="6">
    <source>
        <dbReference type="Proteomes" id="UP000198640"/>
    </source>
</evidence>
<dbReference type="InterPro" id="IPR058037">
    <property type="entry name" value="BREX_BrxC_helical"/>
</dbReference>
<keyword evidence="1" id="KW-0175">Coiled coil</keyword>
<dbReference type="AlphaFoldDB" id="A0A1H3NY47"/>
<keyword evidence="6" id="KW-1185">Reference proteome</keyword>